<comment type="catalytic activity">
    <reaction evidence="11">
        <text>2 [molybdopterin-synthase sulfur-carrier protein]-C-terminal-Gly-aminoethanethioate + cyclic pyranopterin phosphate + H2O = molybdopterin + 2 [molybdopterin-synthase sulfur-carrier protein]-C-terminal Gly-Gly + 2 H(+)</text>
        <dbReference type="Rhea" id="RHEA:26333"/>
        <dbReference type="Rhea" id="RHEA-COMP:12202"/>
        <dbReference type="Rhea" id="RHEA-COMP:19907"/>
        <dbReference type="ChEBI" id="CHEBI:15377"/>
        <dbReference type="ChEBI" id="CHEBI:15378"/>
        <dbReference type="ChEBI" id="CHEBI:58698"/>
        <dbReference type="ChEBI" id="CHEBI:59648"/>
        <dbReference type="ChEBI" id="CHEBI:90778"/>
        <dbReference type="ChEBI" id="CHEBI:232372"/>
        <dbReference type="EC" id="2.8.1.12"/>
    </reaction>
</comment>
<dbReference type="SUPFAM" id="SSF54690">
    <property type="entry name" value="Molybdopterin synthase subunit MoaE"/>
    <property type="match status" value="1"/>
</dbReference>
<evidence type="ECO:0000256" key="5">
    <source>
        <dbReference type="ARBA" id="ARBA00023150"/>
    </source>
</evidence>
<dbReference type="Pfam" id="PF02391">
    <property type="entry name" value="MoaE"/>
    <property type="match status" value="1"/>
</dbReference>
<accession>A0A1F6THG4</accession>
<gene>
    <name evidence="12" type="ORF">A2150_05865</name>
</gene>
<proteinExistence type="inferred from homology"/>
<organism evidence="12 13">
    <name type="scientific">Candidatus Muproteobacteria bacterium RBG_16_64_11</name>
    <dbReference type="NCBI Taxonomy" id="1817758"/>
    <lineage>
        <taxon>Bacteria</taxon>
        <taxon>Pseudomonadati</taxon>
        <taxon>Pseudomonadota</taxon>
        <taxon>Candidatus Muproteobacteria</taxon>
    </lineage>
</organism>
<evidence type="ECO:0000313" key="12">
    <source>
        <dbReference type="EMBL" id="OGI44554.1"/>
    </source>
</evidence>
<dbReference type="InterPro" id="IPR036563">
    <property type="entry name" value="MoaE_sf"/>
</dbReference>
<comment type="similarity">
    <text evidence="2">Belongs to the MoaE family.</text>
</comment>
<evidence type="ECO:0000256" key="11">
    <source>
        <dbReference type="ARBA" id="ARBA00049878"/>
    </source>
</evidence>
<dbReference type="GO" id="GO:0030366">
    <property type="term" value="F:molybdopterin synthase activity"/>
    <property type="evidence" value="ECO:0007669"/>
    <property type="project" value="UniProtKB-EC"/>
</dbReference>
<dbReference type="InterPro" id="IPR003448">
    <property type="entry name" value="Mopterin_biosynth_MoaE"/>
</dbReference>
<dbReference type="EMBL" id="MFSS01000020">
    <property type="protein sequence ID" value="OGI44554.1"/>
    <property type="molecule type" value="Genomic_DNA"/>
</dbReference>
<evidence type="ECO:0000256" key="4">
    <source>
        <dbReference type="ARBA" id="ARBA00013858"/>
    </source>
</evidence>
<comment type="pathway">
    <text evidence="1">Cofactor biosynthesis; molybdopterin biosynthesis.</text>
</comment>
<dbReference type="EC" id="2.8.1.12" evidence="3"/>
<dbReference type="Proteomes" id="UP000177925">
    <property type="component" value="Unassembled WGS sequence"/>
</dbReference>
<comment type="subunit">
    <text evidence="6">Heterotetramer of 2 MoaD subunits and 2 MoaE subunits. Also stable as homodimer. The enzyme changes between these two forms during catalysis.</text>
</comment>
<dbReference type="PANTHER" id="PTHR23404">
    <property type="entry name" value="MOLYBDOPTERIN SYNTHASE RELATED"/>
    <property type="match status" value="1"/>
</dbReference>
<sequence length="147" mass="16582">MTIRVQAAAFDPWEELTSYERSARERLAGKTGGAAVFVGSMRDFNQGQTVRAMTLEHYPGMTVNYLEKVEAEARTRWPLLDCLVIHRYGPLQPGDPIVLVAAWAAHRDAAFSACRYLIDELKTRAPFWKQEQTAAGRRWVAPEGSEK</sequence>
<evidence type="ECO:0000256" key="9">
    <source>
        <dbReference type="ARBA" id="ARBA00030781"/>
    </source>
</evidence>
<dbReference type="AlphaFoldDB" id="A0A1F6THG4"/>
<comment type="caution">
    <text evidence="12">The sequence shown here is derived from an EMBL/GenBank/DDBJ whole genome shotgun (WGS) entry which is preliminary data.</text>
</comment>
<dbReference type="UniPathway" id="UPA00344"/>
<evidence type="ECO:0000256" key="6">
    <source>
        <dbReference type="ARBA" id="ARBA00026066"/>
    </source>
</evidence>
<evidence type="ECO:0000256" key="10">
    <source>
        <dbReference type="ARBA" id="ARBA00032474"/>
    </source>
</evidence>
<evidence type="ECO:0000313" key="13">
    <source>
        <dbReference type="Proteomes" id="UP000177925"/>
    </source>
</evidence>
<dbReference type="STRING" id="1817758.A2150_05865"/>
<protein>
    <recommendedName>
        <fullName evidence="4">Molybdopterin synthase catalytic subunit</fullName>
        <ecNumber evidence="3">2.8.1.12</ecNumber>
    </recommendedName>
    <alternativeName>
        <fullName evidence="9">MPT synthase subunit 2</fullName>
    </alternativeName>
    <alternativeName>
        <fullName evidence="7">Molybdenum cofactor biosynthesis protein E</fullName>
    </alternativeName>
    <alternativeName>
        <fullName evidence="8">Molybdopterin-converting factor large subunit</fullName>
    </alternativeName>
    <alternativeName>
        <fullName evidence="10">Molybdopterin-converting factor subunit 2</fullName>
    </alternativeName>
</protein>
<dbReference type="GO" id="GO:0006777">
    <property type="term" value="P:Mo-molybdopterin cofactor biosynthetic process"/>
    <property type="evidence" value="ECO:0007669"/>
    <property type="project" value="UniProtKB-KW"/>
</dbReference>
<keyword evidence="5" id="KW-0501">Molybdenum cofactor biosynthesis</keyword>
<evidence type="ECO:0000256" key="8">
    <source>
        <dbReference type="ARBA" id="ARBA00030407"/>
    </source>
</evidence>
<evidence type="ECO:0000256" key="2">
    <source>
        <dbReference type="ARBA" id="ARBA00005426"/>
    </source>
</evidence>
<evidence type="ECO:0000256" key="1">
    <source>
        <dbReference type="ARBA" id="ARBA00005046"/>
    </source>
</evidence>
<evidence type="ECO:0000256" key="3">
    <source>
        <dbReference type="ARBA" id="ARBA00011950"/>
    </source>
</evidence>
<dbReference type="Gene3D" id="3.90.1170.40">
    <property type="entry name" value="Molybdopterin biosynthesis MoaE subunit"/>
    <property type="match status" value="1"/>
</dbReference>
<name>A0A1F6THG4_9PROT</name>
<dbReference type="CDD" id="cd00756">
    <property type="entry name" value="MoaE"/>
    <property type="match status" value="1"/>
</dbReference>
<evidence type="ECO:0000256" key="7">
    <source>
        <dbReference type="ARBA" id="ARBA00029745"/>
    </source>
</evidence>
<reference evidence="12 13" key="1">
    <citation type="journal article" date="2016" name="Nat. Commun.">
        <title>Thousands of microbial genomes shed light on interconnected biogeochemical processes in an aquifer system.</title>
        <authorList>
            <person name="Anantharaman K."/>
            <person name="Brown C.T."/>
            <person name="Hug L.A."/>
            <person name="Sharon I."/>
            <person name="Castelle C.J."/>
            <person name="Probst A.J."/>
            <person name="Thomas B.C."/>
            <person name="Singh A."/>
            <person name="Wilkins M.J."/>
            <person name="Karaoz U."/>
            <person name="Brodie E.L."/>
            <person name="Williams K.H."/>
            <person name="Hubbard S.S."/>
            <person name="Banfield J.F."/>
        </authorList>
    </citation>
    <scope>NUCLEOTIDE SEQUENCE [LARGE SCALE GENOMIC DNA]</scope>
</reference>